<comment type="caution">
    <text evidence="2">The sequence shown here is derived from an EMBL/GenBank/DDBJ whole genome shotgun (WGS) entry which is preliminary data.</text>
</comment>
<keyword evidence="1" id="KW-0812">Transmembrane</keyword>
<dbReference type="Proteomes" id="UP000295765">
    <property type="component" value="Unassembled WGS sequence"/>
</dbReference>
<dbReference type="OrthoDB" id="5955226at2"/>
<feature type="transmembrane region" description="Helical" evidence="1">
    <location>
        <begin position="6"/>
        <end position="29"/>
    </location>
</feature>
<sequence>MDALPLFPLVLVVLLVSDGLLVLLALYVYRRLRAVPPPAAPDPAPQIEALRQDMRGLAAALGVLGQRLARVEELLERQQERGAQASGGRGDSERRGYEIATRLAARGCSADELVELCGLGRGEAELVLRLHGPRDERQHAGS</sequence>
<accession>A0A4R2L6S6</accession>
<proteinExistence type="predicted"/>
<reference evidence="2 3" key="1">
    <citation type="submission" date="2019-03" db="EMBL/GenBank/DDBJ databases">
        <title>Genomic Encyclopedia of Type Strains, Phase IV (KMG-IV): sequencing the most valuable type-strain genomes for metagenomic binning, comparative biology and taxonomic classification.</title>
        <authorList>
            <person name="Goeker M."/>
        </authorList>
    </citation>
    <scope>NUCLEOTIDE SEQUENCE [LARGE SCALE GENOMIC DNA]</scope>
    <source>
        <strain evidence="2 3">DSM 25287</strain>
    </source>
</reference>
<keyword evidence="3" id="KW-1185">Reference proteome</keyword>
<keyword evidence="1" id="KW-1133">Transmembrane helix</keyword>
<gene>
    <name evidence="2" type="ORF">EV699_11872</name>
</gene>
<dbReference type="AlphaFoldDB" id="A0A4R2L6S6"/>
<organism evidence="2 3">
    <name type="scientific">Plasticicumulans lactativorans</name>
    <dbReference type="NCBI Taxonomy" id="1133106"/>
    <lineage>
        <taxon>Bacteria</taxon>
        <taxon>Pseudomonadati</taxon>
        <taxon>Pseudomonadota</taxon>
        <taxon>Gammaproteobacteria</taxon>
        <taxon>Candidatus Competibacteraceae</taxon>
        <taxon>Plasticicumulans</taxon>
    </lineage>
</organism>
<dbReference type="Pfam" id="PF10975">
    <property type="entry name" value="DUF2802"/>
    <property type="match status" value="1"/>
</dbReference>
<dbReference type="RefSeq" id="WP_132544577.1">
    <property type="nucleotide sequence ID" value="NZ_SLWY01000018.1"/>
</dbReference>
<dbReference type="InterPro" id="IPR021244">
    <property type="entry name" value="DUF2802"/>
</dbReference>
<keyword evidence="1" id="KW-0472">Membrane</keyword>
<evidence type="ECO:0000256" key="1">
    <source>
        <dbReference type="SAM" id="Phobius"/>
    </source>
</evidence>
<evidence type="ECO:0000313" key="3">
    <source>
        <dbReference type="Proteomes" id="UP000295765"/>
    </source>
</evidence>
<dbReference type="EMBL" id="SLWY01000018">
    <property type="protein sequence ID" value="TCO79686.1"/>
    <property type="molecule type" value="Genomic_DNA"/>
</dbReference>
<evidence type="ECO:0000313" key="2">
    <source>
        <dbReference type="EMBL" id="TCO79686.1"/>
    </source>
</evidence>
<protein>
    <submittedName>
        <fullName evidence="2">Uncharacterized protein DUF2802</fullName>
    </submittedName>
</protein>
<name>A0A4R2L6S6_9GAMM</name>